<dbReference type="RefSeq" id="WP_115828804.1">
    <property type="nucleotide sequence ID" value="NZ_QNUL01000001.1"/>
</dbReference>
<gene>
    <name evidence="2" type="ORF">DSL64_01185</name>
</gene>
<reference evidence="2 3" key="1">
    <citation type="submission" date="2018-07" db="EMBL/GenBank/DDBJ databases">
        <title>Dyadobacter roseus sp. nov., isolated from rose rhizosphere soil.</title>
        <authorList>
            <person name="Chen L."/>
        </authorList>
    </citation>
    <scope>NUCLEOTIDE SEQUENCE [LARGE SCALE GENOMIC DNA]</scope>
    <source>
        <strain evidence="2 3">RS19</strain>
    </source>
</reference>
<dbReference type="Gene3D" id="3.30.565.10">
    <property type="entry name" value="Histidine kinase-like ATPase, C-terminal domain"/>
    <property type="match status" value="1"/>
</dbReference>
<sequence>MESKSFPGVVASLDGLRDYVDELSRQAGLAKKATYGLKLAVDEIATNIILYGYEKAGLVADFRVLSEITEQELIVILEDEAAAFDPLANQMPDASDLSKSLEDREIGGLGIFLTIKGVDNFSYEYFNGKNRNVFVMKKQQS</sequence>
<dbReference type="OrthoDB" id="9792240at2"/>
<dbReference type="InterPro" id="IPR003594">
    <property type="entry name" value="HATPase_dom"/>
</dbReference>
<dbReference type="CDD" id="cd16936">
    <property type="entry name" value="HATPase_RsbW-like"/>
    <property type="match status" value="1"/>
</dbReference>
<dbReference type="Proteomes" id="UP000256373">
    <property type="component" value="Unassembled WGS sequence"/>
</dbReference>
<protein>
    <submittedName>
        <fullName evidence="2">Anti-sigma regulatory factor</fullName>
    </submittedName>
</protein>
<accession>A0A3D8YH95</accession>
<organism evidence="2 3">
    <name type="scientific">Dyadobacter luteus</name>
    <dbReference type="NCBI Taxonomy" id="2259619"/>
    <lineage>
        <taxon>Bacteria</taxon>
        <taxon>Pseudomonadati</taxon>
        <taxon>Bacteroidota</taxon>
        <taxon>Cytophagia</taxon>
        <taxon>Cytophagales</taxon>
        <taxon>Spirosomataceae</taxon>
        <taxon>Dyadobacter</taxon>
    </lineage>
</organism>
<evidence type="ECO:0000313" key="2">
    <source>
        <dbReference type="EMBL" id="REA64196.1"/>
    </source>
</evidence>
<keyword evidence="3" id="KW-1185">Reference proteome</keyword>
<feature type="domain" description="Histidine kinase/HSP90-like ATPase" evidence="1">
    <location>
        <begin position="10"/>
        <end position="137"/>
    </location>
</feature>
<name>A0A3D8YH95_9BACT</name>
<dbReference type="Pfam" id="PF13581">
    <property type="entry name" value="HATPase_c_2"/>
    <property type="match status" value="1"/>
</dbReference>
<dbReference type="AlphaFoldDB" id="A0A3D8YH95"/>
<comment type="caution">
    <text evidence="2">The sequence shown here is derived from an EMBL/GenBank/DDBJ whole genome shotgun (WGS) entry which is preliminary data.</text>
</comment>
<evidence type="ECO:0000313" key="3">
    <source>
        <dbReference type="Proteomes" id="UP000256373"/>
    </source>
</evidence>
<proteinExistence type="predicted"/>
<evidence type="ECO:0000259" key="1">
    <source>
        <dbReference type="Pfam" id="PF13581"/>
    </source>
</evidence>
<dbReference type="InterPro" id="IPR036890">
    <property type="entry name" value="HATPase_C_sf"/>
</dbReference>
<dbReference type="EMBL" id="QNUL01000001">
    <property type="protein sequence ID" value="REA64196.1"/>
    <property type="molecule type" value="Genomic_DNA"/>
</dbReference>